<sequence>MKLRVKYVASEIAAEAEFHEIVVATEFTRGKEIAMALDLDLPVIANYKRR</sequence>
<proteinExistence type="predicted"/>
<evidence type="ECO:0000313" key="1">
    <source>
        <dbReference type="EMBL" id="GMN59193.1"/>
    </source>
</evidence>
<keyword evidence="2" id="KW-1185">Reference proteome</keyword>
<comment type="caution">
    <text evidence="1">The sequence shown here is derived from an EMBL/GenBank/DDBJ whole genome shotgun (WGS) entry which is preliminary data.</text>
</comment>
<dbReference type="AlphaFoldDB" id="A0AA88IWC7"/>
<gene>
    <name evidence="1" type="ORF">TIFTF001_028283</name>
</gene>
<accession>A0AA88IWC7</accession>
<name>A0AA88IWC7_FICCA</name>
<protein>
    <submittedName>
        <fullName evidence="1">Uncharacterized protein</fullName>
    </submittedName>
</protein>
<evidence type="ECO:0000313" key="2">
    <source>
        <dbReference type="Proteomes" id="UP001187192"/>
    </source>
</evidence>
<dbReference type="EMBL" id="BTGU01000085">
    <property type="protein sequence ID" value="GMN59193.1"/>
    <property type="molecule type" value="Genomic_DNA"/>
</dbReference>
<reference evidence="1" key="1">
    <citation type="submission" date="2023-07" db="EMBL/GenBank/DDBJ databases">
        <title>draft genome sequence of fig (Ficus carica).</title>
        <authorList>
            <person name="Takahashi T."/>
            <person name="Nishimura K."/>
        </authorList>
    </citation>
    <scope>NUCLEOTIDE SEQUENCE</scope>
</reference>
<organism evidence="1 2">
    <name type="scientific">Ficus carica</name>
    <name type="common">Common fig</name>
    <dbReference type="NCBI Taxonomy" id="3494"/>
    <lineage>
        <taxon>Eukaryota</taxon>
        <taxon>Viridiplantae</taxon>
        <taxon>Streptophyta</taxon>
        <taxon>Embryophyta</taxon>
        <taxon>Tracheophyta</taxon>
        <taxon>Spermatophyta</taxon>
        <taxon>Magnoliopsida</taxon>
        <taxon>eudicotyledons</taxon>
        <taxon>Gunneridae</taxon>
        <taxon>Pentapetalae</taxon>
        <taxon>rosids</taxon>
        <taxon>fabids</taxon>
        <taxon>Rosales</taxon>
        <taxon>Moraceae</taxon>
        <taxon>Ficeae</taxon>
        <taxon>Ficus</taxon>
    </lineage>
</organism>
<dbReference type="Proteomes" id="UP001187192">
    <property type="component" value="Unassembled WGS sequence"/>
</dbReference>